<keyword evidence="2" id="KW-1185">Reference proteome</keyword>
<dbReference type="Proteomes" id="UP000004793">
    <property type="component" value="Chromosome"/>
</dbReference>
<evidence type="ECO:0000313" key="1">
    <source>
        <dbReference type="EMBL" id="BAL80205.1"/>
    </source>
</evidence>
<accession>A0A7U6GD41</accession>
<dbReference type="AlphaFoldDB" id="A0A7U6GD41"/>
<name>A0A7U6GD41_CALEA</name>
<organism evidence="1 2">
    <name type="scientific">Caldisericum exile (strain DSM 21853 / NBRC 104410 / AZM16c01)</name>
    <dbReference type="NCBI Taxonomy" id="511051"/>
    <lineage>
        <taxon>Bacteria</taxon>
        <taxon>Pseudomonadati</taxon>
        <taxon>Caldisericota/Cryosericota group</taxon>
        <taxon>Caldisericota</taxon>
        <taxon>Caldisericia</taxon>
        <taxon>Caldisericales</taxon>
        <taxon>Caldisericaceae</taxon>
        <taxon>Caldisericum</taxon>
    </lineage>
</organism>
<proteinExistence type="predicted"/>
<evidence type="ECO:0000313" key="2">
    <source>
        <dbReference type="Proteomes" id="UP000004793"/>
    </source>
</evidence>
<dbReference type="EMBL" id="AP012051">
    <property type="protein sequence ID" value="BAL80205.1"/>
    <property type="molecule type" value="Genomic_DNA"/>
</dbReference>
<gene>
    <name evidence="1" type="ordered locus">CSE_00790</name>
</gene>
<protein>
    <submittedName>
        <fullName evidence="1">Uncharacterized protein</fullName>
    </submittedName>
</protein>
<dbReference type="KEGG" id="cex:CSE_00790"/>
<reference evidence="1 2" key="1">
    <citation type="submission" date="2011-01" db="EMBL/GenBank/DDBJ databases">
        <title>Whole genome sequence of Caldisericum exile AZM16c01.</title>
        <authorList>
            <person name="Narita-Yamada S."/>
            <person name="Kawakoshi A."/>
            <person name="Nakamura S."/>
            <person name="Sasagawa M."/>
            <person name="Fukada J."/>
            <person name="Sekine M."/>
            <person name="Kato Y."/>
            <person name="Fukai R."/>
            <person name="Sasaki K."/>
            <person name="Hanamaki A."/>
            <person name="Narita H."/>
            <person name="Konno Y."/>
            <person name="Mori K."/>
            <person name="Yamazaki S."/>
            <person name="Suzuki K."/>
            <person name="Fujita N."/>
        </authorList>
    </citation>
    <scope>NUCLEOTIDE SEQUENCE [LARGE SCALE GENOMIC DNA]</scope>
    <source>
        <strain evidence="2">DSM 21853 / NBRC 104410 / AZM16c01</strain>
    </source>
</reference>
<sequence length="37" mass="4474">MKKLKKFYKNCGTFFGSFCIYIMREKIFEGNFLKVLT</sequence>